<name>A0A9W4R3Q6_9GAMM</name>
<organism evidence="1 2">
    <name type="scientific">Pseudoalteromonas holothuriae</name>
    <dbReference type="NCBI Taxonomy" id="2963714"/>
    <lineage>
        <taxon>Bacteria</taxon>
        <taxon>Pseudomonadati</taxon>
        <taxon>Pseudomonadota</taxon>
        <taxon>Gammaproteobacteria</taxon>
        <taxon>Alteromonadales</taxon>
        <taxon>Pseudoalteromonadaceae</taxon>
        <taxon>Pseudoalteromonas</taxon>
    </lineage>
</organism>
<evidence type="ECO:0000313" key="2">
    <source>
        <dbReference type="Proteomes" id="UP001152467"/>
    </source>
</evidence>
<dbReference type="Proteomes" id="UP001152467">
    <property type="component" value="Unassembled WGS sequence"/>
</dbReference>
<gene>
    <name evidence="1" type="ORF">PSECIP111854_03529</name>
</gene>
<reference evidence="1" key="1">
    <citation type="submission" date="2022-07" db="EMBL/GenBank/DDBJ databases">
        <authorList>
            <person name="Criscuolo A."/>
        </authorList>
    </citation>
    <scope>NUCLEOTIDE SEQUENCE</scope>
    <source>
        <strain evidence="1">CIP111854</strain>
    </source>
</reference>
<keyword evidence="2" id="KW-1185">Reference proteome</keyword>
<dbReference type="EMBL" id="CAMAPC010000019">
    <property type="protein sequence ID" value="CAH9064756.1"/>
    <property type="molecule type" value="Genomic_DNA"/>
</dbReference>
<proteinExistence type="predicted"/>
<evidence type="ECO:0000313" key="1">
    <source>
        <dbReference type="EMBL" id="CAH9064756.1"/>
    </source>
</evidence>
<protein>
    <submittedName>
        <fullName evidence="1">Uncharacterized protein</fullName>
    </submittedName>
</protein>
<dbReference type="RefSeq" id="WP_261626942.1">
    <property type="nucleotide sequence ID" value="NZ_CAMAPC010000019.1"/>
</dbReference>
<sequence length="46" mass="5139">MKSKQSGVKFSIVLFSVIFLGVSAWFTKAQAYELPEPLVTEYLTIA</sequence>
<comment type="caution">
    <text evidence="1">The sequence shown here is derived from an EMBL/GenBank/DDBJ whole genome shotgun (WGS) entry which is preliminary data.</text>
</comment>
<dbReference type="AlphaFoldDB" id="A0A9W4R3Q6"/>
<accession>A0A9W4R3Q6</accession>